<organism evidence="2 3">
    <name type="scientific">Marinomonas algarum</name>
    <dbReference type="NCBI Taxonomy" id="2883105"/>
    <lineage>
        <taxon>Bacteria</taxon>
        <taxon>Pseudomonadati</taxon>
        <taxon>Pseudomonadota</taxon>
        <taxon>Gammaproteobacteria</taxon>
        <taxon>Oceanospirillales</taxon>
        <taxon>Oceanospirillaceae</taxon>
        <taxon>Marinomonas</taxon>
    </lineage>
</organism>
<dbReference type="Pfam" id="PF03743">
    <property type="entry name" value="TrbI"/>
    <property type="match status" value="1"/>
</dbReference>
<sequence>MSIKDNFDNLSPKTKRLGMMVAAAATVLLVVSVFSDSEQVEKKTSSREKSIRHVLTDGNTRDVGIESLSANLRIMSRENEELRDELARLKNDISKESEQSEALRSDAERELSLNIEKIKQELDLLKEQKNTSPQSLNQNVQVNTTDETNQGVGAVVAPELNQNFDGDYSNPDDFFRNAEIPKQAINENNLNEDGEVIVPKTLSIASYSASKPKSNDDADVAEEETFMPAGSIVTGVLLNGMDAPTAQGARQDPFPATIRIQKEAVLPNRFRADIRECFVIVSGYGDLSSERAYLRGETLSCVKDNGDVIETSFDSYVVGEDGKAGIRGRLVSKQGQIIAKSLMAGFLSGASEAFDVDVVPALNLTGESVEYQNNPSSSLLKGAAAKGASTALDRVAQFYIDMAEGIFPVIEIDAGRQVEIIVTKGSLLKVRDSSSS</sequence>
<comment type="caution">
    <text evidence="2">The sequence shown here is derived from an EMBL/GenBank/DDBJ whole genome shotgun (WGS) entry which is preliminary data.</text>
</comment>
<reference evidence="2" key="1">
    <citation type="submission" date="2021-10" db="EMBL/GenBank/DDBJ databases">
        <title>Marinomonas pontica sp. nov., isolated from the Black Sea.</title>
        <authorList>
            <person name="Zhao L.-H."/>
            <person name="Xue J.-H."/>
        </authorList>
    </citation>
    <scope>NUCLEOTIDE SEQUENCE</scope>
    <source>
        <strain evidence="2">E8</strain>
    </source>
</reference>
<dbReference type="AlphaFoldDB" id="A0A9X1INX4"/>
<evidence type="ECO:0000313" key="2">
    <source>
        <dbReference type="EMBL" id="MCB5162645.1"/>
    </source>
</evidence>
<gene>
    <name evidence="2" type="ORF">LG368_12145</name>
</gene>
<protein>
    <submittedName>
        <fullName evidence="2">Conjugal transfer protein TraB</fullName>
    </submittedName>
</protein>
<dbReference type="Proteomes" id="UP001139095">
    <property type="component" value="Unassembled WGS sequence"/>
</dbReference>
<proteinExistence type="predicted"/>
<dbReference type="CDD" id="cd16430">
    <property type="entry name" value="TraB"/>
    <property type="match status" value="1"/>
</dbReference>
<dbReference type="InterPro" id="IPR005498">
    <property type="entry name" value="T4SS_VirB10/TraB/TrbI"/>
</dbReference>
<name>A0A9X1INX4_9GAMM</name>
<keyword evidence="1" id="KW-0175">Coiled coil</keyword>
<dbReference type="RefSeq" id="WP_226754991.1">
    <property type="nucleotide sequence ID" value="NZ_JAJATW010000019.1"/>
</dbReference>
<feature type="coiled-coil region" evidence="1">
    <location>
        <begin position="65"/>
        <end position="128"/>
    </location>
</feature>
<evidence type="ECO:0000313" key="3">
    <source>
        <dbReference type="Proteomes" id="UP001139095"/>
    </source>
</evidence>
<dbReference type="EMBL" id="JAJATW010000019">
    <property type="protein sequence ID" value="MCB5162645.1"/>
    <property type="molecule type" value="Genomic_DNA"/>
</dbReference>
<keyword evidence="3" id="KW-1185">Reference proteome</keyword>
<evidence type="ECO:0000256" key="1">
    <source>
        <dbReference type="SAM" id="Coils"/>
    </source>
</evidence>
<accession>A0A9X1INX4</accession>